<dbReference type="InterPro" id="IPR000805">
    <property type="entry name" value="Glyco_hydro_26"/>
</dbReference>
<feature type="transmembrane region" description="Helical" evidence="6">
    <location>
        <begin position="1530"/>
        <end position="1549"/>
    </location>
</feature>
<dbReference type="GO" id="GO:0030245">
    <property type="term" value="P:cellulose catabolic process"/>
    <property type="evidence" value="ECO:0007669"/>
    <property type="project" value="InterPro"/>
</dbReference>
<sequence length="1554" mass="165887">MVRFRTRLVAVTCAVAMVGSFWGSAGAIVSADASEPSAEMAWSITTDKLVFDTGADAKWTDKIYASNDEGTYPELGRIDDVSVGKKAVLTANVTLNGDFSGLDGAEAADGTYNAIQLSCAIKTGDGWTYTKSDDYPFLKAENFTDGKTQVSFAFDVEDTGAVNEIIFQYNSNSAYTGTISISDVEIQSDDSGEEPDGGEEPGGGSSATGNVTGVAAPSITDNTVWSSSDAVLTFDATSDATWKDKAYASNDSATYADMARIEGATVGEKAKLTATVSLDGDISGLDGAEASDGSYNAIQLACAMKTGDSWMYVKSDDYPFLKSENFTDGKCSVEFNFNGVDAGDVQEIVFQYNANSAFTGKVLIGGVAVDKVESGKKPTTSETEAGNFADASLVFDTASDAKWTDKAFASNDTESYTDLPTVDNVKVGAKAKLTATVSLDGDISGLDGAEASDGSYNAIQLACAMKTGDSWDYAKSGDYPFIKAENFVDGKCDISFAFDVSEVGNVQEIVFQYNSNSAYAGKITISNVKVLDVKESSGGLEQRDPAVISDLSSVDDYGKWSTEAGYAYKHGDAANKAGTAKPDISYDSANERLKVSVDYSADSTSSWSEAKVKCVPTEAMDVSQYNQLSVDIIYPAKLKGSKIKFFADGIINKDITIDDDAEDIGDGLKKVTVTMGFTPTDKPLTDVTIGIIGSSTSFKGNVYLDNLVLSQADTTKDFVEITETPGAGSPVDLSQMPSSVRVSDANAADSAKALAAYLNTLMNSDQVLFGHQNDVSRSVNPQASLGDVYDVTGQVSGVFGIDSLAVTGSEAGGSDAASALANSVAYSKTAAANGAIVSLSMHMPNFSSSKIVKNSDGTYSFYGCDFSESKDLSSDIVKQILPGGEYNEVFTAYLDVIADYASQLQAAGIPIMIRPFHENTGSWFWWGSMNTAETYKSLYRYTKDYMEQSGVHNLLWVYSPNGPITSEAAYMSYYPGDEYVDILAFDYYNDYNSYPAAADNSFFDSLDTTCNIVSSIAAKRGKIPAIAECGVRVMKKDGSDNEGLLVKGNPVGTEASGKNWYQEVSDIAKKNNMPYYLVWANFGDTNFYVPYKYDDTHGQELINDFIKYYNDDSSIFGGDTGFYSNMGTLAGVSANTYTGQMGYMVYPFDRDTILKATTLKAGVKNASKVQFVINNPDTGVKLTLTAEAGAEIAAAGSEPTLYTADLTEKNLSKLGKTDTATITLLADGEQLAQLSHISLGKAKDKAPANVIEDFEYYSGSDGLLDSTYTSNSAAGCSSSFVLDKTHKNGGTYGGAFKYKLETNGSEVWTGRIKSELTNNDFSKYNALEMWVQPDGMGQKLVIQITDGSGEEFEVYLTDFVKGTKAQYVTIPFSSFKGKKGGTLDASDIVKFAVWCNSIVPEDHVGKWTVDSAIYFDGIQAVKLTDDMLKKNPVDKNGLIITDKSLVKKDEADPGKDDPTTEAPTTEDPTTESPTTENPTTEDQTTEAPTTEKPGNDDKTTEATTAATTDGSTDGNGQNVVNTGDKSPVDVMFAIMIASLIMAGAGYIVIKKDKK</sequence>
<evidence type="ECO:0000256" key="2">
    <source>
        <dbReference type="ARBA" id="ARBA00022801"/>
    </source>
</evidence>
<feature type="compositionally biased region" description="Polar residues" evidence="5">
    <location>
        <begin position="1514"/>
        <end position="1524"/>
    </location>
</feature>
<dbReference type="GO" id="GO:0006080">
    <property type="term" value="P:substituted mannan metabolic process"/>
    <property type="evidence" value="ECO:0007669"/>
    <property type="project" value="InterPro"/>
</dbReference>
<dbReference type="GO" id="GO:0008810">
    <property type="term" value="F:cellulase activity"/>
    <property type="evidence" value="ECO:0007669"/>
    <property type="project" value="InterPro"/>
</dbReference>
<dbReference type="Pfam" id="PF03425">
    <property type="entry name" value="CBM_11"/>
    <property type="match status" value="1"/>
</dbReference>
<feature type="chain" id="PRO_5018617570" evidence="7">
    <location>
        <begin position="28"/>
        <end position="1554"/>
    </location>
</feature>
<keyword evidence="2 4" id="KW-0378">Hydrolase</keyword>
<dbReference type="Gene3D" id="3.20.20.80">
    <property type="entry name" value="Glycosidases"/>
    <property type="match status" value="1"/>
</dbReference>
<evidence type="ECO:0000259" key="8">
    <source>
        <dbReference type="PROSITE" id="PS51764"/>
    </source>
</evidence>
<feature type="compositionally biased region" description="Acidic residues" evidence="5">
    <location>
        <begin position="187"/>
        <end position="199"/>
    </location>
</feature>
<dbReference type="Proteomes" id="UP000283295">
    <property type="component" value="Unassembled WGS sequence"/>
</dbReference>
<feature type="domain" description="GH26" evidence="8">
    <location>
        <begin position="749"/>
        <end position="1118"/>
    </location>
</feature>
<feature type="compositionally biased region" description="Low complexity" evidence="5">
    <location>
        <begin position="1501"/>
        <end position="1512"/>
    </location>
</feature>
<feature type="compositionally biased region" description="Basic and acidic residues" evidence="5">
    <location>
        <begin position="1448"/>
        <end position="1458"/>
    </location>
</feature>
<dbReference type="PROSITE" id="PS51764">
    <property type="entry name" value="GH26"/>
    <property type="match status" value="1"/>
</dbReference>
<name>A0A3R6CSV6_9FIRM</name>
<dbReference type="InterPro" id="IPR008979">
    <property type="entry name" value="Galactose-bd-like_sf"/>
</dbReference>
<dbReference type="InterPro" id="IPR017853">
    <property type="entry name" value="GH"/>
</dbReference>
<dbReference type="InterPro" id="IPR005087">
    <property type="entry name" value="CBM11"/>
</dbReference>
<dbReference type="SUPFAM" id="SSF51445">
    <property type="entry name" value="(Trans)glycosidases"/>
    <property type="match status" value="1"/>
</dbReference>
<evidence type="ECO:0000313" key="9">
    <source>
        <dbReference type="EMBL" id="RGS37302.1"/>
    </source>
</evidence>
<keyword evidence="6" id="KW-1133">Transmembrane helix</keyword>
<reference evidence="9 10" key="1">
    <citation type="submission" date="2018-08" db="EMBL/GenBank/DDBJ databases">
        <title>A genome reference for cultivated species of the human gut microbiota.</title>
        <authorList>
            <person name="Zou Y."/>
            <person name="Xue W."/>
            <person name="Luo G."/>
        </authorList>
    </citation>
    <scope>NUCLEOTIDE SEQUENCE [LARGE SCALE GENOMIC DNA]</scope>
    <source>
        <strain evidence="9 10">AF22-21</strain>
    </source>
</reference>
<gene>
    <name evidence="9" type="ORF">DWX94_12395</name>
</gene>
<feature type="region of interest" description="Disordered" evidence="5">
    <location>
        <begin position="1448"/>
        <end position="1524"/>
    </location>
</feature>
<evidence type="ECO:0000256" key="1">
    <source>
        <dbReference type="ARBA" id="ARBA00007754"/>
    </source>
</evidence>
<keyword evidence="7" id="KW-0732">Signal</keyword>
<evidence type="ECO:0000313" key="10">
    <source>
        <dbReference type="Proteomes" id="UP000283295"/>
    </source>
</evidence>
<keyword evidence="3 4" id="KW-0326">Glycosidase</keyword>
<feature type="compositionally biased region" description="Low complexity" evidence="5">
    <location>
        <begin position="1460"/>
        <end position="1491"/>
    </location>
</feature>
<dbReference type="PANTHER" id="PTHR40079">
    <property type="entry name" value="MANNAN ENDO-1,4-BETA-MANNOSIDASE E-RELATED"/>
    <property type="match status" value="1"/>
</dbReference>
<protein>
    <submittedName>
        <fullName evidence="9">Beta-mannanase</fullName>
    </submittedName>
</protein>
<dbReference type="InterPro" id="IPR022790">
    <property type="entry name" value="GH26_dom"/>
</dbReference>
<keyword evidence="6" id="KW-0812">Transmembrane</keyword>
<feature type="signal peptide" evidence="7">
    <location>
        <begin position="1"/>
        <end position="27"/>
    </location>
</feature>
<organism evidence="9 10">
    <name type="scientific">Coprococcus eutactus</name>
    <dbReference type="NCBI Taxonomy" id="33043"/>
    <lineage>
        <taxon>Bacteria</taxon>
        <taxon>Bacillati</taxon>
        <taxon>Bacillota</taxon>
        <taxon>Clostridia</taxon>
        <taxon>Lachnospirales</taxon>
        <taxon>Lachnospiraceae</taxon>
        <taxon>Coprococcus</taxon>
    </lineage>
</organism>
<evidence type="ECO:0000256" key="7">
    <source>
        <dbReference type="SAM" id="SignalP"/>
    </source>
</evidence>
<feature type="active site" description="Proton donor" evidence="4">
    <location>
        <position position="918"/>
    </location>
</feature>
<comment type="similarity">
    <text evidence="1 4">Belongs to the glycosyl hydrolase 26 family.</text>
</comment>
<dbReference type="PANTHER" id="PTHR40079:SF4">
    <property type="entry name" value="GH26 DOMAIN-CONTAINING PROTEIN-RELATED"/>
    <property type="match status" value="1"/>
</dbReference>
<dbReference type="Pfam" id="PF02156">
    <property type="entry name" value="Glyco_hydro_26"/>
    <property type="match status" value="1"/>
</dbReference>
<keyword evidence="6" id="KW-0472">Membrane</keyword>
<comment type="caution">
    <text evidence="9">The sequence shown here is derived from an EMBL/GenBank/DDBJ whole genome shotgun (WGS) entry which is preliminary data.</text>
</comment>
<dbReference type="OrthoDB" id="9802773at2"/>
<feature type="active site" description="Nucleophile" evidence="4">
    <location>
        <position position="1028"/>
    </location>
</feature>
<accession>A0A3R6CSV6</accession>
<evidence type="ECO:0000256" key="3">
    <source>
        <dbReference type="ARBA" id="ARBA00023295"/>
    </source>
</evidence>
<dbReference type="SUPFAM" id="SSF49785">
    <property type="entry name" value="Galactose-binding domain-like"/>
    <property type="match status" value="2"/>
</dbReference>
<dbReference type="GO" id="GO:0016985">
    <property type="term" value="F:mannan endo-1,4-beta-mannosidase activity"/>
    <property type="evidence" value="ECO:0007669"/>
    <property type="project" value="InterPro"/>
</dbReference>
<dbReference type="Gene3D" id="2.60.120.260">
    <property type="entry name" value="Galactose-binding domain-like"/>
    <property type="match status" value="1"/>
</dbReference>
<dbReference type="PRINTS" id="PR00739">
    <property type="entry name" value="GLHYDRLASE26"/>
</dbReference>
<evidence type="ECO:0000256" key="5">
    <source>
        <dbReference type="SAM" id="MobiDB-lite"/>
    </source>
</evidence>
<evidence type="ECO:0000256" key="4">
    <source>
        <dbReference type="PROSITE-ProRule" id="PRU01100"/>
    </source>
</evidence>
<proteinExistence type="inferred from homology"/>
<dbReference type="EMBL" id="QRVK01000045">
    <property type="protein sequence ID" value="RGS37302.1"/>
    <property type="molecule type" value="Genomic_DNA"/>
</dbReference>
<feature type="region of interest" description="Disordered" evidence="5">
    <location>
        <begin position="187"/>
        <end position="213"/>
    </location>
</feature>
<evidence type="ECO:0000256" key="6">
    <source>
        <dbReference type="SAM" id="Phobius"/>
    </source>
</evidence>